<sequence length="165" mass="18200">MSDARPGLPTDADYPEIEPALQDALLAAISGPAPSARRLAKLRARVLDAAGQPPVAIFKLEEDAFKPLFPGVRIRPLRMDPVANSQTSLWRLEPGAVIPSHDHLGEEECLIMEGSIVWNDREYTPGDFLLARPGAHHEPFVSPNGCLLMIRSELTPFIEKLFLEE</sequence>
<protein>
    <submittedName>
        <fullName evidence="2">Cupin domain-containing protein</fullName>
    </submittedName>
</protein>
<dbReference type="SUPFAM" id="SSF51182">
    <property type="entry name" value="RmlC-like cupins"/>
    <property type="match status" value="1"/>
</dbReference>
<dbReference type="Proteomes" id="UP001431449">
    <property type="component" value="Unassembled WGS sequence"/>
</dbReference>
<comment type="caution">
    <text evidence="2">The sequence shown here is derived from an EMBL/GenBank/DDBJ whole genome shotgun (WGS) entry which is preliminary data.</text>
</comment>
<dbReference type="InterPro" id="IPR025979">
    <property type="entry name" value="ChrR-like_cupin_dom"/>
</dbReference>
<keyword evidence="3" id="KW-1185">Reference proteome</keyword>
<feature type="domain" description="ChrR-like cupin" evidence="1">
    <location>
        <begin position="59"/>
        <end position="151"/>
    </location>
</feature>
<evidence type="ECO:0000313" key="2">
    <source>
        <dbReference type="EMBL" id="MCK7594080.1"/>
    </source>
</evidence>
<accession>A0ABT0GHQ3</accession>
<organism evidence="2 3">
    <name type="scientific">Pseudomarimonas salicorniae</name>
    <dbReference type="NCBI Taxonomy" id="2933270"/>
    <lineage>
        <taxon>Bacteria</taxon>
        <taxon>Pseudomonadati</taxon>
        <taxon>Pseudomonadota</taxon>
        <taxon>Gammaproteobacteria</taxon>
        <taxon>Lysobacterales</taxon>
        <taxon>Lysobacteraceae</taxon>
        <taxon>Pseudomarimonas</taxon>
    </lineage>
</organism>
<dbReference type="Gene3D" id="2.60.120.10">
    <property type="entry name" value="Jelly Rolls"/>
    <property type="match status" value="1"/>
</dbReference>
<dbReference type="Pfam" id="PF12973">
    <property type="entry name" value="Cupin_7"/>
    <property type="match status" value="1"/>
</dbReference>
<dbReference type="RefSeq" id="WP_248209033.1">
    <property type="nucleotide sequence ID" value="NZ_JALNMH010000008.1"/>
</dbReference>
<evidence type="ECO:0000313" key="3">
    <source>
        <dbReference type="Proteomes" id="UP001431449"/>
    </source>
</evidence>
<reference evidence="2" key="1">
    <citation type="submission" date="2022-04" db="EMBL/GenBank/DDBJ databases">
        <title>Lysobacter sp. CAU 1642 isolated from sea sand.</title>
        <authorList>
            <person name="Kim W."/>
        </authorList>
    </citation>
    <scope>NUCLEOTIDE SEQUENCE</scope>
    <source>
        <strain evidence="2">CAU 1642</strain>
    </source>
</reference>
<dbReference type="EMBL" id="JALNMH010000008">
    <property type="protein sequence ID" value="MCK7594080.1"/>
    <property type="molecule type" value="Genomic_DNA"/>
</dbReference>
<gene>
    <name evidence="2" type="ORF">M0G41_10385</name>
</gene>
<name>A0ABT0GHQ3_9GAMM</name>
<dbReference type="InterPro" id="IPR011051">
    <property type="entry name" value="RmlC_Cupin_sf"/>
</dbReference>
<evidence type="ECO:0000259" key="1">
    <source>
        <dbReference type="Pfam" id="PF12973"/>
    </source>
</evidence>
<proteinExistence type="predicted"/>
<dbReference type="InterPro" id="IPR014710">
    <property type="entry name" value="RmlC-like_jellyroll"/>
</dbReference>